<sequence>MYCADCESVDDYFFESTYFWIFVPTIESFGKLASLCGGLGLISKQETTHCISCLVPKDKVKDFMTAMLGALEGAELAATKVTTTASQSSPTLADMARMTTLDILINRYKAKWLVDSVESESYETWFQPIVQAKDALNTPRIFAHEGLFRIRDEYDTIVPPHLAFQIAEKSDLLFSLDLVARRSAVESAAKARLGGKLFINFNPSSIYDPAYCLRATAAAVNDIGMKPKDIVFEVTETHRASDLNHLKGILAFYRNAGFQVALDDIGSGWSGLNLLDSLRPDYVKIDMELVRGIDGDVFKQNIVESLIRIARTSDIRVIAEGVETEAEASWLIGANADFLQGYYFAKPKPVDMLSDCKGNKQIEESLTPLKKAAKRLQG</sequence>
<accession>A0A3N5Y3H1</accession>
<evidence type="ECO:0000259" key="1">
    <source>
        <dbReference type="PROSITE" id="PS50883"/>
    </source>
</evidence>
<dbReference type="EMBL" id="RPOK01000002">
    <property type="protein sequence ID" value="RPJ67356.1"/>
    <property type="molecule type" value="Genomic_DNA"/>
</dbReference>
<dbReference type="PANTHER" id="PTHR33121">
    <property type="entry name" value="CYCLIC DI-GMP PHOSPHODIESTERASE PDEF"/>
    <property type="match status" value="1"/>
</dbReference>
<dbReference type="OrthoDB" id="1673646at2"/>
<dbReference type="SMART" id="SM00052">
    <property type="entry name" value="EAL"/>
    <property type="match status" value="1"/>
</dbReference>
<dbReference type="SUPFAM" id="SSF141868">
    <property type="entry name" value="EAL domain-like"/>
    <property type="match status" value="1"/>
</dbReference>
<dbReference type="Pfam" id="PF00563">
    <property type="entry name" value="EAL"/>
    <property type="match status" value="1"/>
</dbReference>
<dbReference type="PROSITE" id="PS50883">
    <property type="entry name" value="EAL"/>
    <property type="match status" value="1"/>
</dbReference>
<organism evidence="2 3">
    <name type="scientific">Alteromonas sediminis</name>
    <dbReference type="NCBI Taxonomy" id="2259342"/>
    <lineage>
        <taxon>Bacteria</taxon>
        <taxon>Pseudomonadati</taxon>
        <taxon>Pseudomonadota</taxon>
        <taxon>Gammaproteobacteria</taxon>
        <taxon>Alteromonadales</taxon>
        <taxon>Alteromonadaceae</taxon>
        <taxon>Alteromonas/Salinimonas group</taxon>
        <taxon>Alteromonas</taxon>
    </lineage>
</organism>
<dbReference type="RefSeq" id="WP_124027257.1">
    <property type="nucleotide sequence ID" value="NZ_JBHRSN010000015.1"/>
</dbReference>
<proteinExistence type="predicted"/>
<name>A0A3N5Y3H1_9ALTE</name>
<dbReference type="AlphaFoldDB" id="A0A3N5Y3H1"/>
<dbReference type="InterPro" id="IPR035919">
    <property type="entry name" value="EAL_sf"/>
</dbReference>
<dbReference type="InterPro" id="IPR050706">
    <property type="entry name" value="Cyclic-di-GMP_PDE-like"/>
</dbReference>
<gene>
    <name evidence="2" type="ORF">DRW07_07455</name>
</gene>
<keyword evidence="3" id="KW-1185">Reference proteome</keyword>
<protein>
    <submittedName>
        <fullName evidence="2">EAL domain-containing protein</fullName>
    </submittedName>
</protein>
<dbReference type="InterPro" id="IPR001633">
    <property type="entry name" value="EAL_dom"/>
</dbReference>
<comment type="caution">
    <text evidence="2">The sequence shown here is derived from an EMBL/GenBank/DDBJ whole genome shotgun (WGS) entry which is preliminary data.</text>
</comment>
<dbReference type="PANTHER" id="PTHR33121:SF15">
    <property type="entry name" value="BLUE LIGHT- AND TEMPERATURE-REGULATED ANTIREPRESSOR BLUF"/>
    <property type="match status" value="1"/>
</dbReference>
<dbReference type="CDD" id="cd01948">
    <property type="entry name" value="EAL"/>
    <property type="match status" value="1"/>
</dbReference>
<reference evidence="2 3" key="1">
    <citation type="submission" date="2018-11" db="EMBL/GenBank/DDBJ databases">
        <authorList>
            <person name="Ye M.-Q."/>
            <person name="Du Z.-J."/>
        </authorList>
    </citation>
    <scope>NUCLEOTIDE SEQUENCE [LARGE SCALE GENOMIC DNA]</scope>
    <source>
        <strain evidence="2 3">U0105</strain>
    </source>
</reference>
<dbReference type="Proteomes" id="UP000275281">
    <property type="component" value="Unassembled WGS sequence"/>
</dbReference>
<dbReference type="GO" id="GO:0071111">
    <property type="term" value="F:cyclic-guanylate-specific phosphodiesterase activity"/>
    <property type="evidence" value="ECO:0007669"/>
    <property type="project" value="InterPro"/>
</dbReference>
<evidence type="ECO:0000313" key="2">
    <source>
        <dbReference type="EMBL" id="RPJ67356.1"/>
    </source>
</evidence>
<dbReference type="Gene3D" id="3.20.20.450">
    <property type="entry name" value="EAL domain"/>
    <property type="match status" value="1"/>
</dbReference>
<evidence type="ECO:0000313" key="3">
    <source>
        <dbReference type="Proteomes" id="UP000275281"/>
    </source>
</evidence>
<feature type="domain" description="EAL" evidence="1">
    <location>
        <begin position="106"/>
        <end position="361"/>
    </location>
</feature>